<dbReference type="PANTHER" id="PTHR45772:SF2">
    <property type="entry name" value="ABC TRANSPORTER ATP-BINDING PROTEIN"/>
    <property type="match status" value="1"/>
</dbReference>
<accession>A0A4Q7NBS0</accession>
<keyword evidence="2" id="KW-0472">Membrane</keyword>
<dbReference type="InterPro" id="IPR032823">
    <property type="entry name" value="BCA_ABC_TP_C"/>
</dbReference>
<evidence type="ECO:0000313" key="7">
    <source>
        <dbReference type="Proteomes" id="UP000292445"/>
    </source>
</evidence>
<evidence type="ECO:0000256" key="1">
    <source>
        <dbReference type="ARBA" id="ARBA00022448"/>
    </source>
</evidence>
<dbReference type="InterPro" id="IPR027417">
    <property type="entry name" value="P-loop_NTPase"/>
</dbReference>
<dbReference type="InterPro" id="IPR003439">
    <property type="entry name" value="ABC_transporter-like_ATP-bd"/>
</dbReference>
<evidence type="ECO:0000313" key="6">
    <source>
        <dbReference type="EMBL" id="RZS80323.1"/>
    </source>
</evidence>
<organism evidence="6 7">
    <name type="scientific">Pigmentiphaga kullae</name>
    <dbReference type="NCBI Taxonomy" id="151784"/>
    <lineage>
        <taxon>Bacteria</taxon>
        <taxon>Pseudomonadati</taxon>
        <taxon>Pseudomonadota</taxon>
        <taxon>Betaproteobacteria</taxon>
        <taxon>Burkholderiales</taxon>
        <taxon>Alcaligenaceae</taxon>
        <taxon>Pigmentiphaga</taxon>
    </lineage>
</organism>
<reference evidence="6 7" key="1">
    <citation type="submission" date="2019-02" db="EMBL/GenBank/DDBJ databases">
        <title>Genomic Encyclopedia of Type Strains, Phase IV (KMG-IV): sequencing the most valuable type-strain genomes for metagenomic binning, comparative biology and taxonomic classification.</title>
        <authorList>
            <person name="Goeker M."/>
        </authorList>
    </citation>
    <scope>NUCLEOTIDE SEQUENCE [LARGE SCALE GENOMIC DNA]</scope>
    <source>
        <strain evidence="6 7">K24</strain>
    </source>
</reference>
<dbReference type="GO" id="GO:0005886">
    <property type="term" value="C:plasma membrane"/>
    <property type="evidence" value="ECO:0007669"/>
    <property type="project" value="TreeGrafter"/>
</dbReference>
<dbReference type="GO" id="GO:0005524">
    <property type="term" value="F:ATP binding"/>
    <property type="evidence" value="ECO:0007669"/>
    <property type="project" value="UniProtKB-KW"/>
</dbReference>
<protein>
    <submittedName>
        <fullName evidence="6">Amino acid/amide ABC transporter ATP-binding protein 1 (HAAT family)</fullName>
    </submittedName>
</protein>
<evidence type="ECO:0000256" key="3">
    <source>
        <dbReference type="ARBA" id="ARBA00022741"/>
    </source>
</evidence>
<dbReference type="OrthoDB" id="8716732at2"/>
<dbReference type="CDD" id="cd03219">
    <property type="entry name" value="ABC_Mj1267_LivG_branched"/>
    <property type="match status" value="1"/>
</dbReference>
<name>A0A4Q7NBS0_9BURK</name>
<evidence type="ECO:0000256" key="4">
    <source>
        <dbReference type="ARBA" id="ARBA00022840"/>
    </source>
</evidence>
<dbReference type="Proteomes" id="UP000292445">
    <property type="component" value="Unassembled WGS sequence"/>
</dbReference>
<dbReference type="Pfam" id="PF12399">
    <property type="entry name" value="BCA_ABC_TP_C"/>
    <property type="match status" value="1"/>
</dbReference>
<feature type="domain" description="ABC transporter" evidence="5">
    <location>
        <begin position="2"/>
        <end position="243"/>
    </location>
</feature>
<dbReference type="SUPFAM" id="SSF52540">
    <property type="entry name" value="P-loop containing nucleoside triphosphate hydrolases"/>
    <property type="match status" value="1"/>
</dbReference>
<dbReference type="RefSeq" id="WP_130358100.1">
    <property type="nucleotide sequence ID" value="NZ_SGXC01000002.1"/>
</dbReference>
<dbReference type="PANTHER" id="PTHR45772">
    <property type="entry name" value="CONSERVED COMPONENT OF ABC TRANSPORTER FOR NATURAL AMINO ACIDS-RELATED"/>
    <property type="match status" value="1"/>
</dbReference>
<keyword evidence="3" id="KW-0547">Nucleotide-binding</keyword>
<dbReference type="InterPro" id="IPR051120">
    <property type="entry name" value="ABC_AA/LPS_Transport"/>
</dbReference>
<dbReference type="EMBL" id="SGXC01000002">
    <property type="protein sequence ID" value="RZS80323.1"/>
    <property type="molecule type" value="Genomic_DNA"/>
</dbReference>
<dbReference type="PROSITE" id="PS50893">
    <property type="entry name" value="ABC_TRANSPORTER_2"/>
    <property type="match status" value="1"/>
</dbReference>
<evidence type="ECO:0000259" key="5">
    <source>
        <dbReference type="PROSITE" id="PS50893"/>
    </source>
</evidence>
<keyword evidence="7" id="KW-1185">Reference proteome</keyword>
<dbReference type="InterPro" id="IPR003593">
    <property type="entry name" value="AAA+_ATPase"/>
</dbReference>
<keyword evidence="2" id="KW-1003">Cell membrane</keyword>
<comment type="caution">
    <text evidence="6">The sequence shown here is derived from an EMBL/GenBank/DDBJ whole genome shotgun (WGS) entry which is preliminary data.</text>
</comment>
<sequence>MIQTVDLCKRFGALVATDNVNLSLAPGDRHALIGPNGAGKTTFINLLTGMLRPTSGRVLLDGADVTAAPPDKRVDLGLVRTFQINTLFLDMTVLEAVTLVVLARTGAVRSLFGSLRRHEPAASEAWELLERIGLAQDAHRPARQLAYGRQRLVEIALALARKPKVLLLDEPAAGVSAADSRHVFAVLDQLPPDIAILLIEHDMNLVFRFAQRISVLVAGRLIATGQPGEIARDPRVREAYLGQAAPLEAA</sequence>
<gene>
    <name evidence="6" type="ORF">EV675_2922</name>
</gene>
<proteinExistence type="predicted"/>
<evidence type="ECO:0000256" key="2">
    <source>
        <dbReference type="ARBA" id="ARBA00022475"/>
    </source>
</evidence>
<dbReference type="AlphaFoldDB" id="A0A4Q7NBS0"/>
<dbReference type="SMART" id="SM00382">
    <property type="entry name" value="AAA"/>
    <property type="match status" value="1"/>
</dbReference>
<dbReference type="Gene3D" id="3.40.50.300">
    <property type="entry name" value="P-loop containing nucleotide triphosphate hydrolases"/>
    <property type="match status" value="1"/>
</dbReference>
<dbReference type="Pfam" id="PF00005">
    <property type="entry name" value="ABC_tran"/>
    <property type="match status" value="1"/>
</dbReference>
<keyword evidence="4 6" id="KW-0067">ATP-binding</keyword>
<dbReference type="GO" id="GO:0016887">
    <property type="term" value="F:ATP hydrolysis activity"/>
    <property type="evidence" value="ECO:0007669"/>
    <property type="project" value="InterPro"/>
</dbReference>
<keyword evidence="1" id="KW-0813">Transport</keyword>